<proteinExistence type="predicted"/>
<name>A0A1W2B1F1_9SPHI</name>
<gene>
    <name evidence="2" type="ORF">SAMN04488101_10240</name>
</gene>
<keyword evidence="1" id="KW-0812">Transmembrane</keyword>
<dbReference type="Proteomes" id="UP000192678">
    <property type="component" value="Unassembled WGS sequence"/>
</dbReference>
<accession>A0A1W2B1F1</accession>
<protein>
    <submittedName>
        <fullName evidence="2">Uncharacterized protein</fullName>
    </submittedName>
</protein>
<keyword evidence="1" id="KW-0472">Membrane</keyword>
<evidence type="ECO:0000256" key="1">
    <source>
        <dbReference type="SAM" id="Phobius"/>
    </source>
</evidence>
<dbReference type="EMBL" id="FWYB01000002">
    <property type="protein sequence ID" value="SMC66552.1"/>
    <property type="molecule type" value="Genomic_DNA"/>
</dbReference>
<evidence type="ECO:0000313" key="3">
    <source>
        <dbReference type="Proteomes" id="UP000192678"/>
    </source>
</evidence>
<organism evidence="2 3">
    <name type="scientific">Pedobacter nyackensis</name>
    <dbReference type="NCBI Taxonomy" id="475255"/>
    <lineage>
        <taxon>Bacteria</taxon>
        <taxon>Pseudomonadati</taxon>
        <taxon>Bacteroidota</taxon>
        <taxon>Sphingobacteriia</taxon>
        <taxon>Sphingobacteriales</taxon>
        <taxon>Sphingobacteriaceae</taxon>
        <taxon>Pedobacter</taxon>
    </lineage>
</organism>
<dbReference type="STRING" id="475255.SAMN04488101_10240"/>
<keyword evidence="1" id="KW-1133">Transmembrane helix</keyword>
<dbReference type="AlphaFoldDB" id="A0A1W2B1F1"/>
<sequence length="41" mass="4941">MVPGDFKRNYRFKSDKNKDKLSYIIAIIISVIAFLLIWYLF</sequence>
<reference evidence="2 3" key="1">
    <citation type="submission" date="2017-04" db="EMBL/GenBank/DDBJ databases">
        <authorList>
            <person name="Afonso C.L."/>
            <person name="Miller P.J."/>
            <person name="Scott M.A."/>
            <person name="Spackman E."/>
            <person name="Goraichik I."/>
            <person name="Dimitrov K.M."/>
            <person name="Suarez D.L."/>
            <person name="Swayne D.E."/>
        </authorList>
    </citation>
    <scope>NUCLEOTIDE SEQUENCE [LARGE SCALE GENOMIC DNA]</scope>
    <source>
        <strain evidence="2 3">DSM 19625</strain>
    </source>
</reference>
<evidence type="ECO:0000313" key="2">
    <source>
        <dbReference type="EMBL" id="SMC66552.1"/>
    </source>
</evidence>
<keyword evidence="3" id="KW-1185">Reference proteome</keyword>
<feature type="transmembrane region" description="Helical" evidence="1">
    <location>
        <begin position="21"/>
        <end position="40"/>
    </location>
</feature>